<keyword evidence="3" id="KW-0238">DNA-binding</keyword>
<dbReference type="PRINTS" id="PR00039">
    <property type="entry name" value="HTHLYSR"/>
</dbReference>
<comment type="similarity">
    <text evidence="1">Belongs to the LysR transcriptional regulatory family.</text>
</comment>
<protein>
    <submittedName>
        <fullName evidence="6">LysR family transcriptional regulator</fullName>
    </submittedName>
</protein>
<gene>
    <name evidence="6" type="ORF">UC3_01376</name>
</gene>
<dbReference type="OrthoDB" id="9803735at2"/>
<dbReference type="HOGENOM" id="CLU_039613_6_2_9"/>
<dbReference type="CDD" id="cd05466">
    <property type="entry name" value="PBP2_LTTR_substrate"/>
    <property type="match status" value="1"/>
</dbReference>
<dbReference type="InterPro" id="IPR005119">
    <property type="entry name" value="LysR_subst-bd"/>
</dbReference>
<keyword evidence="7" id="KW-1185">Reference proteome</keyword>
<dbReference type="InterPro" id="IPR036390">
    <property type="entry name" value="WH_DNA-bd_sf"/>
</dbReference>
<dbReference type="AlphaFoldDB" id="R3WC86"/>
<dbReference type="Proteomes" id="UP000013785">
    <property type="component" value="Unassembled WGS sequence"/>
</dbReference>
<comment type="caution">
    <text evidence="6">The sequence shown here is derived from an EMBL/GenBank/DDBJ whole genome shotgun (WGS) entry which is preliminary data.</text>
</comment>
<dbReference type="Pfam" id="PF03466">
    <property type="entry name" value="LysR_substrate"/>
    <property type="match status" value="1"/>
</dbReference>
<sequence>MNYLHLRYFKKVVETKNITQAAKELFISQPALSRAMKNLEKSLDVPLFSHQGRNIELTTYAETFYPYVLESLQALDDGLEALHLMNEETISSIELHLEVASISIPSLVRTFLEKHPDIQLTIMQHDALPDYTKPNVLSITSEKKAGLINVPILTEPVCIALPKSHVLASKPKIYLADVLSVPIIMLSKKNAFRKTIDLAAQGKGIELTIGSITDDPATLRSILHQGLGVSFFPKISWSYEESDPFVIRRIEDFPIERTVYLSSNLTEDNPLAKTIANTLKEFFVTRNSYTNE</sequence>
<dbReference type="RefSeq" id="WP_010768039.1">
    <property type="nucleotide sequence ID" value="NZ_ASWE01000003.1"/>
</dbReference>
<dbReference type="Gene3D" id="1.10.10.10">
    <property type="entry name" value="Winged helix-like DNA-binding domain superfamily/Winged helix DNA-binding domain"/>
    <property type="match status" value="1"/>
</dbReference>
<dbReference type="GO" id="GO:0003700">
    <property type="term" value="F:DNA-binding transcription factor activity"/>
    <property type="evidence" value="ECO:0007669"/>
    <property type="project" value="InterPro"/>
</dbReference>
<evidence type="ECO:0000313" key="7">
    <source>
        <dbReference type="Proteomes" id="UP000013785"/>
    </source>
</evidence>
<dbReference type="PANTHER" id="PTHR30346">
    <property type="entry name" value="TRANSCRIPTIONAL DUAL REGULATOR HCAR-RELATED"/>
    <property type="match status" value="1"/>
</dbReference>
<dbReference type="Pfam" id="PF00126">
    <property type="entry name" value="HTH_1"/>
    <property type="match status" value="1"/>
</dbReference>
<keyword evidence="4" id="KW-0804">Transcription</keyword>
<evidence type="ECO:0000256" key="1">
    <source>
        <dbReference type="ARBA" id="ARBA00009437"/>
    </source>
</evidence>
<evidence type="ECO:0000259" key="5">
    <source>
        <dbReference type="PROSITE" id="PS50931"/>
    </source>
</evidence>
<accession>R3WC86</accession>
<keyword evidence="2" id="KW-0805">Transcription regulation</keyword>
<organism evidence="6 7">
    <name type="scientific">Enterococcus phoeniculicola ATCC BAA-412</name>
    <dbReference type="NCBI Taxonomy" id="1158610"/>
    <lineage>
        <taxon>Bacteria</taxon>
        <taxon>Bacillati</taxon>
        <taxon>Bacillota</taxon>
        <taxon>Bacilli</taxon>
        <taxon>Lactobacillales</taxon>
        <taxon>Enterococcaceae</taxon>
        <taxon>Enterococcus</taxon>
    </lineage>
</organism>
<dbReference type="GO" id="GO:0032993">
    <property type="term" value="C:protein-DNA complex"/>
    <property type="evidence" value="ECO:0007669"/>
    <property type="project" value="TreeGrafter"/>
</dbReference>
<dbReference type="SUPFAM" id="SSF53850">
    <property type="entry name" value="Periplasmic binding protein-like II"/>
    <property type="match status" value="1"/>
</dbReference>
<dbReference type="Gene3D" id="3.40.190.290">
    <property type="match status" value="1"/>
</dbReference>
<dbReference type="eggNOG" id="COG0583">
    <property type="taxonomic scope" value="Bacteria"/>
</dbReference>
<evidence type="ECO:0000313" key="6">
    <source>
        <dbReference type="EMBL" id="EOL45486.1"/>
    </source>
</evidence>
<dbReference type="EMBL" id="AJAT01000012">
    <property type="protein sequence ID" value="EOL45486.1"/>
    <property type="molecule type" value="Genomic_DNA"/>
</dbReference>
<reference evidence="6 7" key="1">
    <citation type="submission" date="2013-02" db="EMBL/GenBank/DDBJ databases">
        <title>The Genome Sequence of Enterococcus phoeniculicola BAA-412.</title>
        <authorList>
            <consortium name="The Broad Institute Genome Sequencing Platform"/>
            <consortium name="The Broad Institute Genome Sequencing Center for Infectious Disease"/>
            <person name="Earl A.M."/>
            <person name="Gilmore M.S."/>
            <person name="Lebreton F."/>
            <person name="Walker B."/>
            <person name="Young S.K."/>
            <person name="Zeng Q."/>
            <person name="Gargeya S."/>
            <person name="Fitzgerald M."/>
            <person name="Haas B."/>
            <person name="Abouelleil A."/>
            <person name="Alvarado L."/>
            <person name="Arachchi H.M."/>
            <person name="Berlin A.M."/>
            <person name="Chapman S.B."/>
            <person name="Dewar J."/>
            <person name="Goldberg J."/>
            <person name="Griggs A."/>
            <person name="Gujja S."/>
            <person name="Hansen M."/>
            <person name="Howarth C."/>
            <person name="Imamovic A."/>
            <person name="Larimer J."/>
            <person name="McCowan C."/>
            <person name="Murphy C."/>
            <person name="Neiman D."/>
            <person name="Pearson M."/>
            <person name="Priest M."/>
            <person name="Roberts A."/>
            <person name="Saif S."/>
            <person name="Shea T."/>
            <person name="Sisk P."/>
            <person name="Sykes S."/>
            <person name="Wortman J."/>
            <person name="Nusbaum C."/>
            <person name="Birren B."/>
        </authorList>
    </citation>
    <scope>NUCLEOTIDE SEQUENCE [LARGE SCALE GENOMIC DNA]</scope>
    <source>
        <strain evidence="6 7">ATCC BAA-412</strain>
    </source>
</reference>
<dbReference type="InterPro" id="IPR000847">
    <property type="entry name" value="LysR_HTH_N"/>
</dbReference>
<dbReference type="PANTHER" id="PTHR30346:SF28">
    <property type="entry name" value="HTH-TYPE TRANSCRIPTIONAL REGULATOR CYNR"/>
    <property type="match status" value="1"/>
</dbReference>
<name>R3WC86_9ENTE</name>
<evidence type="ECO:0000256" key="2">
    <source>
        <dbReference type="ARBA" id="ARBA00023015"/>
    </source>
</evidence>
<dbReference type="PATRIC" id="fig|1158610.3.peg.1357"/>
<dbReference type="GO" id="GO:0003677">
    <property type="term" value="F:DNA binding"/>
    <property type="evidence" value="ECO:0007669"/>
    <property type="project" value="UniProtKB-KW"/>
</dbReference>
<evidence type="ECO:0000256" key="3">
    <source>
        <dbReference type="ARBA" id="ARBA00023125"/>
    </source>
</evidence>
<proteinExistence type="inferred from homology"/>
<dbReference type="PROSITE" id="PS50931">
    <property type="entry name" value="HTH_LYSR"/>
    <property type="match status" value="1"/>
</dbReference>
<evidence type="ECO:0000256" key="4">
    <source>
        <dbReference type="ARBA" id="ARBA00023163"/>
    </source>
</evidence>
<feature type="domain" description="HTH lysR-type" evidence="5">
    <location>
        <begin position="1"/>
        <end position="58"/>
    </location>
</feature>
<dbReference type="InterPro" id="IPR036388">
    <property type="entry name" value="WH-like_DNA-bd_sf"/>
</dbReference>
<dbReference type="SUPFAM" id="SSF46785">
    <property type="entry name" value="Winged helix' DNA-binding domain"/>
    <property type="match status" value="1"/>
</dbReference>
<dbReference type="STRING" id="154621.RV11_GL000079"/>